<comment type="function">
    <text evidence="7">Catalyzes the release of premature peptidyl moieties from peptidyl-tRNA molecules trapped in stalled 50S ribosomal subunits, and thus maintains levels of free tRNAs and 50S ribosomes.</text>
</comment>
<feature type="binding site" evidence="7">
    <location>
        <position position="61"/>
    </location>
    <ligand>
        <name>tRNA</name>
        <dbReference type="ChEBI" id="CHEBI:17843"/>
    </ligand>
</feature>
<dbReference type="HAMAP" id="MF_00083">
    <property type="entry name" value="Pept_tRNA_hydro_bact"/>
    <property type="match status" value="1"/>
</dbReference>
<dbReference type="InterPro" id="IPR001328">
    <property type="entry name" value="Pept_tRNA_hydro"/>
</dbReference>
<dbReference type="PROSITE" id="PS01195">
    <property type="entry name" value="PEPT_TRNA_HYDROL_1"/>
    <property type="match status" value="1"/>
</dbReference>
<dbReference type="NCBIfam" id="TIGR00447">
    <property type="entry name" value="pth"/>
    <property type="match status" value="1"/>
</dbReference>
<feature type="site" description="Stabilizes the basic form of H active site to accept a proton" evidence="7">
    <location>
        <position position="88"/>
    </location>
</feature>
<comment type="similarity">
    <text evidence="5 7 9">Belongs to the PTH family.</text>
</comment>
<evidence type="ECO:0000256" key="4">
    <source>
        <dbReference type="ARBA" id="ARBA00022884"/>
    </source>
</evidence>
<evidence type="ECO:0000313" key="11">
    <source>
        <dbReference type="Proteomes" id="UP000177885"/>
    </source>
</evidence>
<dbReference type="CDD" id="cd00462">
    <property type="entry name" value="PTH"/>
    <property type="match status" value="1"/>
</dbReference>
<dbReference type="InterPro" id="IPR036416">
    <property type="entry name" value="Pept_tRNA_hydro_sf"/>
</dbReference>
<comment type="function">
    <text evidence="7">Hydrolyzes ribosome-free peptidyl-tRNAs (with 1 or more amino acids incorporated), which drop off the ribosome during protein synthesis, or as a result of ribosome stalling.</text>
</comment>
<dbReference type="Gene3D" id="3.40.50.1470">
    <property type="entry name" value="Peptidyl-tRNA hydrolase"/>
    <property type="match status" value="1"/>
</dbReference>
<dbReference type="STRING" id="1802385.A2856_03785"/>
<evidence type="ECO:0000313" key="10">
    <source>
        <dbReference type="EMBL" id="OGL67158.1"/>
    </source>
</evidence>
<keyword evidence="3 7" id="KW-0378">Hydrolase</keyword>
<dbReference type="AlphaFoldDB" id="A0A1F7TNH0"/>
<name>A0A1F7TNH0_9BACT</name>
<comment type="catalytic activity">
    <reaction evidence="7 8">
        <text>an N-acyl-L-alpha-aminoacyl-tRNA + H2O = an N-acyl-L-amino acid + a tRNA + H(+)</text>
        <dbReference type="Rhea" id="RHEA:54448"/>
        <dbReference type="Rhea" id="RHEA-COMP:10123"/>
        <dbReference type="Rhea" id="RHEA-COMP:13883"/>
        <dbReference type="ChEBI" id="CHEBI:15377"/>
        <dbReference type="ChEBI" id="CHEBI:15378"/>
        <dbReference type="ChEBI" id="CHEBI:59874"/>
        <dbReference type="ChEBI" id="CHEBI:78442"/>
        <dbReference type="ChEBI" id="CHEBI:138191"/>
        <dbReference type="EC" id="3.1.1.29"/>
    </reaction>
</comment>
<dbReference type="GO" id="GO:0000049">
    <property type="term" value="F:tRNA binding"/>
    <property type="evidence" value="ECO:0007669"/>
    <property type="project" value="UniProtKB-UniRule"/>
</dbReference>
<keyword evidence="2 7" id="KW-0820">tRNA-binding</keyword>
<dbReference type="FunFam" id="3.40.50.1470:FF:000001">
    <property type="entry name" value="Peptidyl-tRNA hydrolase"/>
    <property type="match status" value="1"/>
</dbReference>
<evidence type="ECO:0000256" key="7">
    <source>
        <dbReference type="HAMAP-Rule" id="MF_00083"/>
    </source>
</evidence>
<dbReference type="EC" id="3.1.1.29" evidence="1 7"/>
<evidence type="ECO:0000256" key="2">
    <source>
        <dbReference type="ARBA" id="ARBA00022555"/>
    </source>
</evidence>
<feature type="binding site" evidence="7">
    <location>
        <position position="109"/>
    </location>
    <ligand>
        <name>tRNA</name>
        <dbReference type="ChEBI" id="CHEBI:17843"/>
    </ligand>
</feature>
<reference evidence="10 11" key="1">
    <citation type="journal article" date="2016" name="Nat. Commun.">
        <title>Thousands of microbial genomes shed light on interconnected biogeochemical processes in an aquifer system.</title>
        <authorList>
            <person name="Anantharaman K."/>
            <person name="Brown C.T."/>
            <person name="Hug L.A."/>
            <person name="Sharon I."/>
            <person name="Castelle C.J."/>
            <person name="Probst A.J."/>
            <person name="Thomas B.C."/>
            <person name="Singh A."/>
            <person name="Wilkins M.J."/>
            <person name="Karaoz U."/>
            <person name="Brodie E.L."/>
            <person name="Williams K.H."/>
            <person name="Hubbard S.S."/>
            <person name="Banfield J.F."/>
        </authorList>
    </citation>
    <scope>NUCLEOTIDE SEQUENCE [LARGE SCALE GENOMIC DNA]</scope>
</reference>
<dbReference type="EMBL" id="MGDT01000003">
    <property type="protein sequence ID" value="OGL67158.1"/>
    <property type="molecule type" value="Genomic_DNA"/>
</dbReference>
<dbReference type="PROSITE" id="PS01196">
    <property type="entry name" value="PEPT_TRNA_HYDROL_2"/>
    <property type="match status" value="1"/>
</dbReference>
<feature type="binding site" evidence="7">
    <location>
        <position position="14"/>
    </location>
    <ligand>
        <name>tRNA</name>
        <dbReference type="ChEBI" id="CHEBI:17843"/>
    </ligand>
</feature>
<dbReference type="GO" id="GO:0006515">
    <property type="term" value="P:protein quality control for misfolded or incompletely synthesized proteins"/>
    <property type="evidence" value="ECO:0007669"/>
    <property type="project" value="UniProtKB-UniRule"/>
</dbReference>
<dbReference type="SUPFAM" id="SSF53178">
    <property type="entry name" value="Peptidyl-tRNA hydrolase-like"/>
    <property type="match status" value="1"/>
</dbReference>
<feature type="active site" description="Proton acceptor" evidence="7">
    <location>
        <position position="19"/>
    </location>
</feature>
<keyword evidence="7" id="KW-0963">Cytoplasm</keyword>
<dbReference type="GO" id="GO:0072344">
    <property type="term" value="P:rescue of stalled ribosome"/>
    <property type="evidence" value="ECO:0007669"/>
    <property type="project" value="UniProtKB-UniRule"/>
</dbReference>
<dbReference type="Proteomes" id="UP000177885">
    <property type="component" value="Unassembled WGS sequence"/>
</dbReference>
<dbReference type="InterPro" id="IPR018171">
    <property type="entry name" value="Pept_tRNA_hydro_CS"/>
</dbReference>
<gene>
    <name evidence="7" type="primary">pth</name>
    <name evidence="10" type="ORF">A2856_03785</name>
</gene>
<comment type="subunit">
    <text evidence="7">Monomer.</text>
</comment>
<evidence type="ECO:0000256" key="8">
    <source>
        <dbReference type="RuleBase" id="RU000673"/>
    </source>
</evidence>
<sequence>MKLIVGLGNPGNEYARTRHNAGFLVVDELARRLDLSLAEKKPLKGEVAEGEGIVLLKPLTFMNLSGESVKAAVAKFRLKPFDILVVLDDADLPLGEIRFREGGSAGGHNGLKSILEQFPADTDIARLRIGIGRPPDGRTELDDWVLGKWSKEETAALADIVSNAVDQATTWYG</sequence>
<dbReference type="GO" id="GO:0004045">
    <property type="term" value="F:peptidyl-tRNA hydrolase activity"/>
    <property type="evidence" value="ECO:0007669"/>
    <property type="project" value="UniProtKB-UniRule"/>
</dbReference>
<dbReference type="Pfam" id="PF01195">
    <property type="entry name" value="Pept_tRNA_hydro"/>
    <property type="match status" value="1"/>
</dbReference>
<feature type="site" description="Discriminates between blocked and unblocked aminoacyl-tRNA" evidence="7">
    <location>
        <position position="9"/>
    </location>
</feature>
<evidence type="ECO:0000256" key="3">
    <source>
        <dbReference type="ARBA" id="ARBA00022801"/>
    </source>
</evidence>
<accession>A0A1F7TNH0</accession>
<evidence type="ECO:0000256" key="1">
    <source>
        <dbReference type="ARBA" id="ARBA00013260"/>
    </source>
</evidence>
<proteinExistence type="inferred from homology"/>
<dbReference type="PANTHER" id="PTHR17224:SF1">
    <property type="entry name" value="PEPTIDYL-TRNA HYDROLASE"/>
    <property type="match status" value="1"/>
</dbReference>
<evidence type="ECO:0000256" key="9">
    <source>
        <dbReference type="RuleBase" id="RU004320"/>
    </source>
</evidence>
<evidence type="ECO:0000256" key="5">
    <source>
        <dbReference type="ARBA" id="ARBA00038063"/>
    </source>
</evidence>
<dbReference type="PANTHER" id="PTHR17224">
    <property type="entry name" value="PEPTIDYL-TRNA HYDROLASE"/>
    <property type="match status" value="1"/>
</dbReference>
<dbReference type="GO" id="GO:0005737">
    <property type="term" value="C:cytoplasm"/>
    <property type="evidence" value="ECO:0007669"/>
    <property type="project" value="UniProtKB-SubCell"/>
</dbReference>
<comment type="caution">
    <text evidence="10">The sequence shown here is derived from an EMBL/GenBank/DDBJ whole genome shotgun (WGS) entry which is preliminary data.</text>
</comment>
<feature type="binding site" evidence="7">
    <location>
        <position position="63"/>
    </location>
    <ligand>
        <name>tRNA</name>
        <dbReference type="ChEBI" id="CHEBI:17843"/>
    </ligand>
</feature>
<comment type="subcellular location">
    <subcellularLocation>
        <location evidence="7">Cytoplasm</location>
    </subcellularLocation>
</comment>
<organism evidence="10 11">
    <name type="scientific">Candidatus Uhrbacteria bacterium RIFCSPHIGHO2_01_FULL_63_20</name>
    <dbReference type="NCBI Taxonomy" id="1802385"/>
    <lineage>
        <taxon>Bacteria</taxon>
        <taxon>Candidatus Uhriibacteriota</taxon>
    </lineage>
</organism>
<evidence type="ECO:0000256" key="6">
    <source>
        <dbReference type="ARBA" id="ARBA00050038"/>
    </source>
</evidence>
<protein>
    <recommendedName>
        <fullName evidence="6 7">Peptidyl-tRNA hydrolase</fullName>
        <shortName evidence="7">Pth</shortName>
        <ecNumber evidence="1 7">3.1.1.29</ecNumber>
    </recommendedName>
</protein>
<keyword evidence="4 7" id="KW-0694">RNA-binding</keyword>